<evidence type="ECO:0000256" key="1">
    <source>
        <dbReference type="ARBA" id="ARBA00004651"/>
    </source>
</evidence>
<sequence length="353" mass="39443">MIMSIFNSIGAQEQIDFINNLAVMLRSGIPINTSITTLTQQVKSKFFKKILADINRELEMGVSLSESFAKYEKQFGKIFISLIKTGEASGTLEKTLVFLAEWLDRNNNLSKEIKAATFYPKLVFGATFSMGLGLSFFILPKLMPVFTSMHIDLPIATRLLMNFTLFLQHYWCFGILIAIAFYTGLKLLAKVKAVRRVIDKIFLNLYFVGGLIQDYQLALISHLMHTLYKSGVAIENALDIIVESSSNTAYQDALRIIRDRTSKGVALSESIKQFPKLFPPNFITIIAVGEKSGTLEASFAQMGDFFLKEVYNKTKRLPTIVEPILLVIMGLVVVFIALAVIMPIYSITSNVGG</sequence>
<dbReference type="GO" id="GO:0005886">
    <property type="term" value="C:plasma membrane"/>
    <property type="evidence" value="ECO:0007669"/>
    <property type="project" value="UniProtKB-SubCell"/>
</dbReference>
<comment type="similarity">
    <text evidence="2">Belongs to the GSP F family.</text>
</comment>
<reference evidence="10" key="1">
    <citation type="submission" date="2017-09" db="EMBL/GenBank/DDBJ databases">
        <title>Depth-based differentiation of microbial function through sediment-hosted aquifers and enrichment of novel symbionts in the deep terrestrial subsurface.</title>
        <authorList>
            <person name="Probst A.J."/>
            <person name="Ladd B."/>
            <person name="Jarett J.K."/>
            <person name="Geller-Mcgrath D.E."/>
            <person name="Sieber C.M.K."/>
            <person name="Emerson J.B."/>
            <person name="Anantharaman K."/>
            <person name="Thomas B.C."/>
            <person name="Malmstrom R."/>
            <person name="Stieglmeier M."/>
            <person name="Klingl A."/>
            <person name="Woyke T."/>
            <person name="Ryan C.M."/>
            <person name="Banfield J.F."/>
        </authorList>
    </citation>
    <scope>NUCLEOTIDE SEQUENCE [LARGE SCALE GENOMIC DNA]</scope>
</reference>
<keyword evidence="3" id="KW-1003">Cell membrane</keyword>
<dbReference type="Gene3D" id="1.20.81.30">
    <property type="entry name" value="Type II secretion system (T2SS), domain F"/>
    <property type="match status" value="2"/>
</dbReference>
<keyword evidence="4 7" id="KW-0812">Transmembrane</keyword>
<dbReference type="AlphaFoldDB" id="A0A2M7CHY9"/>
<evidence type="ECO:0000256" key="6">
    <source>
        <dbReference type="ARBA" id="ARBA00023136"/>
    </source>
</evidence>
<organism evidence="9 10">
    <name type="scientific">Candidatus Berkelbacteria bacterium CG03_land_8_20_14_0_80_40_36</name>
    <dbReference type="NCBI Taxonomy" id="1974509"/>
    <lineage>
        <taxon>Bacteria</taxon>
        <taxon>Candidatus Berkelbacteria</taxon>
    </lineage>
</organism>
<comment type="caution">
    <text evidence="9">The sequence shown here is derived from an EMBL/GenBank/DDBJ whole genome shotgun (WGS) entry which is preliminary data.</text>
</comment>
<feature type="transmembrane region" description="Helical" evidence="7">
    <location>
        <begin position="324"/>
        <end position="347"/>
    </location>
</feature>
<accession>A0A2M7CHY9</accession>
<dbReference type="InterPro" id="IPR003004">
    <property type="entry name" value="GspF/PilC"/>
</dbReference>
<proteinExistence type="inferred from homology"/>
<evidence type="ECO:0000313" key="9">
    <source>
        <dbReference type="EMBL" id="PIV25250.1"/>
    </source>
</evidence>
<dbReference type="Pfam" id="PF00482">
    <property type="entry name" value="T2SSF"/>
    <property type="match status" value="2"/>
</dbReference>
<evidence type="ECO:0000259" key="8">
    <source>
        <dbReference type="Pfam" id="PF00482"/>
    </source>
</evidence>
<evidence type="ECO:0000256" key="4">
    <source>
        <dbReference type="ARBA" id="ARBA00022692"/>
    </source>
</evidence>
<evidence type="ECO:0000256" key="2">
    <source>
        <dbReference type="ARBA" id="ARBA00005745"/>
    </source>
</evidence>
<dbReference type="PANTHER" id="PTHR30012:SF0">
    <property type="entry name" value="TYPE II SECRETION SYSTEM PROTEIN F-RELATED"/>
    <property type="match status" value="1"/>
</dbReference>
<name>A0A2M7CHY9_9BACT</name>
<evidence type="ECO:0000256" key="3">
    <source>
        <dbReference type="ARBA" id="ARBA00022475"/>
    </source>
</evidence>
<dbReference type="PANTHER" id="PTHR30012">
    <property type="entry name" value="GENERAL SECRETION PATHWAY PROTEIN"/>
    <property type="match status" value="1"/>
</dbReference>
<protein>
    <recommendedName>
        <fullName evidence="8">Type II secretion system protein GspF domain-containing protein</fullName>
    </recommendedName>
</protein>
<dbReference type="InterPro" id="IPR042094">
    <property type="entry name" value="T2SS_GspF_sf"/>
</dbReference>
<keyword evidence="5 7" id="KW-1133">Transmembrane helix</keyword>
<dbReference type="PRINTS" id="PR00812">
    <property type="entry name" value="BCTERIALGSPF"/>
</dbReference>
<dbReference type="EMBL" id="PEUM01000074">
    <property type="protein sequence ID" value="PIV25250.1"/>
    <property type="molecule type" value="Genomic_DNA"/>
</dbReference>
<dbReference type="InterPro" id="IPR018076">
    <property type="entry name" value="T2SS_GspF_dom"/>
</dbReference>
<feature type="domain" description="Type II secretion system protein GspF" evidence="8">
    <location>
        <begin position="222"/>
        <end position="343"/>
    </location>
</feature>
<dbReference type="Proteomes" id="UP000229966">
    <property type="component" value="Unassembled WGS sequence"/>
</dbReference>
<evidence type="ECO:0000256" key="7">
    <source>
        <dbReference type="SAM" id="Phobius"/>
    </source>
</evidence>
<comment type="subcellular location">
    <subcellularLocation>
        <location evidence="1">Cell membrane</location>
        <topology evidence="1">Multi-pass membrane protein</topology>
    </subcellularLocation>
</comment>
<evidence type="ECO:0000313" key="10">
    <source>
        <dbReference type="Proteomes" id="UP000229966"/>
    </source>
</evidence>
<gene>
    <name evidence="9" type="ORF">COS38_02590</name>
</gene>
<keyword evidence="6 7" id="KW-0472">Membrane</keyword>
<feature type="domain" description="Type II secretion system protein GspF" evidence="8">
    <location>
        <begin position="17"/>
        <end position="140"/>
    </location>
</feature>
<feature type="transmembrane region" description="Helical" evidence="7">
    <location>
        <begin position="159"/>
        <end position="185"/>
    </location>
</feature>
<evidence type="ECO:0000256" key="5">
    <source>
        <dbReference type="ARBA" id="ARBA00022989"/>
    </source>
</evidence>
<feature type="transmembrane region" description="Helical" evidence="7">
    <location>
        <begin position="118"/>
        <end position="139"/>
    </location>
</feature>